<proteinExistence type="predicted"/>
<sequence length="295" mass="34842">MADESDPLIEICGKKTRLSVYIKMKDDNHCTMARLPGEDEYFLVNFEDVIDGLLDPEDLPEDPKARRIVEKINEKVSGLEAAEELYEVITASSSNLAKVHEMNPQYAKLLKTWTEFQEQMERFEYFCDNVGINSNRVEIMRNNPKIVELVGNFSKKAVRKFGNSKIYERKPREDNDEFWESVRHEFAKAFVNTDLDAEMTEIKENMIESLAENVMLHETDPEEKRLMEEQSDEFRRALNEREKNRKKKEKQKMKKKEEAREDKEEEEMSEVFKRCMDVIDKAIDSNLKEKETKVF</sequence>
<protein>
    <submittedName>
        <fullName evidence="3">DUF148 domain-containing protein</fullName>
    </submittedName>
</protein>
<name>A0A1I7TUD4_9PELO</name>
<evidence type="ECO:0000313" key="3">
    <source>
        <dbReference type="WBParaSite" id="Csp11.Scaffold629.g11879.t1"/>
    </source>
</evidence>
<feature type="compositionally biased region" description="Basic and acidic residues" evidence="1">
    <location>
        <begin position="221"/>
        <end position="243"/>
    </location>
</feature>
<accession>A0A1I7TUD4</accession>
<evidence type="ECO:0000313" key="2">
    <source>
        <dbReference type="Proteomes" id="UP000095282"/>
    </source>
</evidence>
<organism evidence="2 3">
    <name type="scientific">Caenorhabditis tropicalis</name>
    <dbReference type="NCBI Taxonomy" id="1561998"/>
    <lineage>
        <taxon>Eukaryota</taxon>
        <taxon>Metazoa</taxon>
        <taxon>Ecdysozoa</taxon>
        <taxon>Nematoda</taxon>
        <taxon>Chromadorea</taxon>
        <taxon>Rhabditida</taxon>
        <taxon>Rhabditina</taxon>
        <taxon>Rhabditomorpha</taxon>
        <taxon>Rhabditoidea</taxon>
        <taxon>Rhabditidae</taxon>
        <taxon>Peloderinae</taxon>
        <taxon>Caenorhabditis</taxon>
    </lineage>
</organism>
<dbReference type="AlphaFoldDB" id="A0A1I7TUD4"/>
<evidence type="ECO:0000256" key="1">
    <source>
        <dbReference type="SAM" id="MobiDB-lite"/>
    </source>
</evidence>
<feature type="compositionally biased region" description="Basic residues" evidence="1">
    <location>
        <begin position="244"/>
        <end position="254"/>
    </location>
</feature>
<dbReference type="WBParaSite" id="Csp11.Scaffold629.g11879.t1">
    <property type="protein sequence ID" value="Csp11.Scaffold629.g11879.t1"/>
    <property type="gene ID" value="Csp11.Scaffold629.g11879"/>
</dbReference>
<reference evidence="3" key="1">
    <citation type="submission" date="2016-11" db="UniProtKB">
        <authorList>
            <consortium name="WormBaseParasite"/>
        </authorList>
    </citation>
    <scope>IDENTIFICATION</scope>
</reference>
<feature type="region of interest" description="Disordered" evidence="1">
    <location>
        <begin position="221"/>
        <end position="269"/>
    </location>
</feature>
<dbReference type="Proteomes" id="UP000095282">
    <property type="component" value="Unplaced"/>
</dbReference>
<keyword evidence="2" id="KW-1185">Reference proteome</keyword>